<organism evidence="4 5">
    <name type="scientific">Halobellus limi</name>
    <dbReference type="NCBI Taxonomy" id="699433"/>
    <lineage>
        <taxon>Archaea</taxon>
        <taxon>Methanobacteriati</taxon>
        <taxon>Methanobacteriota</taxon>
        <taxon>Stenosarchaea group</taxon>
        <taxon>Halobacteria</taxon>
        <taxon>Halobacteriales</taxon>
        <taxon>Haloferacaceae</taxon>
        <taxon>Halobellus</taxon>
    </lineage>
</organism>
<protein>
    <submittedName>
        <fullName evidence="3">CPBP family intramembrane metalloprotease</fullName>
    </submittedName>
</protein>
<evidence type="ECO:0000313" key="3">
    <source>
        <dbReference type="EMBL" id="QCC49582.1"/>
    </source>
</evidence>
<feature type="transmembrane region" description="Helical" evidence="1">
    <location>
        <begin position="235"/>
        <end position="254"/>
    </location>
</feature>
<keyword evidence="3" id="KW-0482">Metalloprotease</keyword>
<evidence type="ECO:0000313" key="4">
    <source>
        <dbReference type="EMBL" id="SEG72168.1"/>
    </source>
</evidence>
<feature type="transmembrane region" description="Helical" evidence="1">
    <location>
        <begin position="274"/>
        <end position="297"/>
    </location>
</feature>
<dbReference type="AlphaFoldDB" id="A0A1H6CH00"/>
<keyword evidence="3" id="KW-0614">Plasmid</keyword>
<evidence type="ECO:0000313" key="6">
    <source>
        <dbReference type="Proteomes" id="UP000296733"/>
    </source>
</evidence>
<geneLocation type="plasmid" evidence="3">
    <name>unnamed3</name>
</geneLocation>
<sequence>MTAREDSPSDEDASNSSSATNRAPRINWVALRLDETPRIALWLLVLVIIVKVSLTAFFNYTVFSVPPNQTPVFGPIMRATGGLVTSQLLVGLFQLGVIIGGLVWLVGGLHPVHVGLDRDDLREGIIVTGVLWVVVQLVGVVVSGITGPVTFSPLWQAIGSRGMLSNLLAEVFGTAPMEETIYRGLFLTQGYLLARRLIDDRRASLGLAVVGSQLLFALVHIPARLVAGTQLGLPLWQDLLITFVLGSIFALVYLRTGNLFVAMGVHVLSNDPTSLFLTQPIARVVVGLCVLILLLGWPRLHRLRMMPNEDANTPTQ</sequence>
<dbReference type="Pfam" id="PF02517">
    <property type="entry name" value="Rce1-like"/>
    <property type="match status" value="1"/>
</dbReference>
<dbReference type="EMBL" id="CP031314">
    <property type="protein sequence ID" value="QCC49582.1"/>
    <property type="molecule type" value="Genomic_DNA"/>
</dbReference>
<dbReference type="GO" id="GO:0080120">
    <property type="term" value="P:CAAX-box protein maturation"/>
    <property type="evidence" value="ECO:0007669"/>
    <property type="project" value="UniProtKB-ARBA"/>
</dbReference>
<keyword evidence="5" id="KW-1185">Reference proteome</keyword>
<dbReference type="EMBL" id="FNVN01000007">
    <property type="protein sequence ID" value="SEG72168.1"/>
    <property type="molecule type" value="Genomic_DNA"/>
</dbReference>
<keyword evidence="3" id="KW-0645">Protease</keyword>
<keyword evidence="1" id="KW-0472">Membrane</keyword>
<keyword evidence="1" id="KW-1133">Transmembrane helix</keyword>
<dbReference type="GeneID" id="39859974"/>
<dbReference type="GO" id="GO:0004175">
    <property type="term" value="F:endopeptidase activity"/>
    <property type="evidence" value="ECO:0007669"/>
    <property type="project" value="UniProtKB-ARBA"/>
</dbReference>
<accession>A0A1H6CH00</accession>
<feature type="transmembrane region" description="Helical" evidence="1">
    <location>
        <begin position="39"/>
        <end position="63"/>
    </location>
</feature>
<evidence type="ECO:0000313" key="5">
    <source>
        <dbReference type="Proteomes" id="UP000236740"/>
    </source>
</evidence>
<feature type="domain" description="CAAX prenyl protease 2/Lysostaphin resistance protein A-like" evidence="2">
    <location>
        <begin position="164"/>
        <end position="270"/>
    </location>
</feature>
<evidence type="ECO:0000256" key="1">
    <source>
        <dbReference type="SAM" id="Phobius"/>
    </source>
</evidence>
<dbReference type="GO" id="GO:0008237">
    <property type="term" value="F:metallopeptidase activity"/>
    <property type="evidence" value="ECO:0007669"/>
    <property type="project" value="UniProtKB-KW"/>
</dbReference>
<dbReference type="InterPro" id="IPR003675">
    <property type="entry name" value="Rce1/LyrA-like_dom"/>
</dbReference>
<dbReference type="GO" id="GO:0006508">
    <property type="term" value="P:proteolysis"/>
    <property type="evidence" value="ECO:0007669"/>
    <property type="project" value="UniProtKB-KW"/>
</dbReference>
<gene>
    <name evidence="3" type="ORF">DV707_17770</name>
    <name evidence="4" type="ORF">SAMN04488133_3463</name>
</gene>
<dbReference type="Proteomes" id="UP000296733">
    <property type="component" value="Plasmid unnamed3"/>
</dbReference>
<keyword evidence="1" id="KW-0812">Transmembrane</keyword>
<evidence type="ECO:0000259" key="2">
    <source>
        <dbReference type="Pfam" id="PF02517"/>
    </source>
</evidence>
<feature type="transmembrane region" description="Helical" evidence="1">
    <location>
        <begin position="83"/>
        <end position="105"/>
    </location>
</feature>
<reference evidence="3 6" key="2">
    <citation type="journal article" date="2019" name="Nat. Commun.">
        <title>A new type of DNA phosphorothioation-based antiviral system in archaea.</title>
        <authorList>
            <person name="Xiong L."/>
            <person name="Liu S."/>
            <person name="Chen S."/>
            <person name="Xiao Y."/>
            <person name="Zhu B."/>
            <person name="Gao Y."/>
            <person name="Zhang Y."/>
            <person name="Chen B."/>
            <person name="Luo J."/>
            <person name="Deng Z."/>
            <person name="Chen X."/>
            <person name="Wang L."/>
            <person name="Chen S."/>
        </authorList>
    </citation>
    <scope>NUCLEOTIDE SEQUENCE [LARGE SCALE GENOMIC DNA]</scope>
    <source>
        <strain evidence="3 6">CGMCC 1.10331</strain>
        <plasmid evidence="3 6">unnamed3</plasmid>
    </source>
</reference>
<dbReference type="Proteomes" id="UP000236740">
    <property type="component" value="Unassembled WGS sequence"/>
</dbReference>
<proteinExistence type="predicted"/>
<feature type="transmembrane region" description="Helical" evidence="1">
    <location>
        <begin position="203"/>
        <end position="223"/>
    </location>
</feature>
<reference evidence="4 5" key="1">
    <citation type="submission" date="2016-10" db="EMBL/GenBank/DDBJ databases">
        <authorList>
            <person name="de Groot N.N."/>
        </authorList>
    </citation>
    <scope>NUCLEOTIDE SEQUENCE [LARGE SCALE GENOMIC DNA]</scope>
    <source>
        <strain evidence="4 5">CGMCC 1.10331</strain>
    </source>
</reference>
<dbReference type="KEGG" id="hlm:DV707_17770"/>
<dbReference type="RefSeq" id="WP_103993001.1">
    <property type="nucleotide sequence ID" value="NZ_CP031314.1"/>
</dbReference>
<feature type="transmembrane region" description="Helical" evidence="1">
    <location>
        <begin position="125"/>
        <end position="145"/>
    </location>
</feature>
<name>A0A1H6CH00_9EURY</name>
<keyword evidence="3" id="KW-0378">Hydrolase</keyword>